<gene>
    <name evidence="1" type="ORF">NITMOv2_2044</name>
</gene>
<evidence type="ECO:0000313" key="2">
    <source>
        <dbReference type="Proteomes" id="UP000069205"/>
    </source>
</evidence>
<dbReference type="PATRIC" id="fig|42253.5.peg.2017"/>
<organism evidence="1 2">
    <name type="scientific">Nitrospira moscoviensis</name>
    <dbReference type="NCBI Taxonomy" id="42253"/>
    <lineage>
        <taxon>Bacteria</taxon>
        <taxon>Pseudomonadati</taxon>
        <taxon>Nitrospirota</taxon>
        <taxon>Nitrospiria</taxon>
        <taxon>Nitrospirales</taxon>
        <taxon>Nitrospiraceae</taxon>
        <taxon>Nitrospira</taxon>
    </lineage>
</organism>
<dbReference type="Proteomes" id="UP000069205">
    <property type="component" value="Chromosome"/>
</dbReference>
<sequence length="191" mass="22139">MAATLSDIANHLQDDLVQFQEEVRVVNATIVRPSWQVSSHHFPVTLWGYVMAGFARLDLYSQLWDGNVTKKQTARMRAFLRRFLPRDPTADAVAIQLWRHTLMHTSRPRRLRDRVTGREYSYLLHWGIPELPAHQHYQIVDGNKLDFGLEHFLNDLQNLLSAYLFALRESPDLQAKATATWQTIVTQEFGA</sequence>
<dbReference type="KEGG" id="nmv:NITMOv2_2044"/>
<dbReference type="RefSeq" id="WP_053379628.1">
    <property type="nucleotide sequence ID" value="NZ_CP011801.1"/>
</dbReference>
<evidence type="ECO:0000313" key="1">
    <source>
        <dbReference type="EMBL" id="ALA58461.1"/>
    </source>
</evidence>
<reference evidence="1 2" key="1">
    <citation type="journal article" date="2015" name="Proc. Natl. Acad. Sci. U.S.A.">
        <title>Expanded metabolic versatility of ubiquitous nitrite-oxidizing bacteria from the genus Nitrospira.</title>
        <authorList>
            <person name="Koch H."/>
            <person name="Lucker S."/>
            <person name="Albertsen M."/>
            <person name="Kitzinger K."/>
            <person name="Herbold C."/>
            <person name="Spieck E."/>
            <person name="Nielsen P.H."/>
            <person name="Wagner M."/>
            <person name="Daims H."/>
        </authorList>
    </citation>
    <scope>NUCLEOTIDE SEQUENCE [LARGE SCALE GENOMIC DNA]</scope>
    <source>
        <strain evidence="1 2">NSP M-1</strain>
    </source>
</reference>
<dbReference type="EMBL" id="CP011801">
    <property type="protein sequence ID" value="ALA58461.1"/>
    <property type="molecule type" value="Genomic_DNA"/>
</dbReference>
<dbReference type="STRING" id="42253.NITMOv2_2044"/>
<protein>
    <submittedName>
        <fullName evidence="1">Uncharacterized protein</fullName>
    </submittedName>
</protein>
<proteinExistence type="predicted"/>
<name>A0A0K2GBY2_NITMO</name>
<dbReference type="AlphaFoldDB" id="A0A0K2GBY2"/>
<accession>A0A0K2GBY2</accession>
<keyword evidence="2" id="KW-1185">Reference proteome</keyword>